<dbReference type="InterPro" id="IPR050951">
    <property type="entry name" value="Retrovirus_Pol_polyprotein"/>
</dbReference>
<reference evidence="4" key="2">
    <citation type="submission" date="2023-11" db="UniProtKB">
        <authorList>
            <consortium name="WormBaseParasite"/>
        </authorList>
    </citation>
    <scope>IDENTIFICATION</scope>
</reference>
<evidence type="ECO:0000259" key="2">
    <source>
        <dbReference type="PROSITE" id="PS50994"/>
    </source>
</evidence>
<dbReference type="Gene3D" id="3.30.420.10">
    <property type="entry name" value="Ribonuclease H-like superfamily/Ribonuclease H"/>
    <property type="match status" value="1"/>
</dbReference>
<dbReference type="PROSITE" id="PS50994">
    <property type="entry name" value="INTEGRASE"/>
    <property type="match status" value="1"/>
</dbReference>
<name>A0AA85ISQ1_TRIRE</name>
<organism evidence="3 4">
    <name type="scientific">Trichobilharzia regenti</name>
    <name type="common">Nasal bird schistosome</name>
    <dbReference type="NCBI Taxonomy" id="157069"/>
    <lineage>
        <taxon>Eukaryota</taxon>
        <taxon>Metazoa</taxon>
        <taxon>Spiralia</taxon>
        <taxon>Lophotrochozoa</taxon>
        <taxon>Platyhelminthes</taxon>
        <taxon>Trematoda</taxon>
        <taxon>Digenea</taxon>
        <taxon>Strigeidida</taxon>
        <taxon>Schistosomatoidea</taxon>
        <taxon>Schistosomatidae</taxon>
        <taxon>Trichobilharzia</taxon>
    </lineage>
</organism>
<dbReference type="PANTHER" id="PTHR37984">
    <property type="entry name" value="PROTEIN CBG26694"/>
    <property type="match status" value="1"/>
</dbReference>
<proteinExistence type="predicted"/>
<keyword evidence="3" id="KW-1185">Reference proteome</keyword>
<dbReference type="AlphaFoldDB" id="A0AA85ISQ1"/>
<feature type="domain" description="Integrase catalytic" evidence="2">
    <location>
        <begin position="1"/>
        <end position="67"/>
    </location>
</feature>
<evidence type="ECO:0000313" key="3">
    <source>
        <dbReference type="Proteomes" id="UP000050795"/>
    </source>
</evidence>
<dbReference type="Proteomes" id="UP000050795">
    <property type="component" value="Unassembled WGS sequence"/>
</dbReference>
<evidence type="ECO:0000313" key="4">
    <source>
        <dbReference type="WBParaSite" id="TREG1_105450.1"/>
    </source>
</evidence>
<protein>
    <recommendedName>
        <fullName evidence="2">Integrase catalytic domain-containing protein</fullName>
    </recommendedName>
</protein>
<feature type="region of interest" description="Disordered" evidence="1">
    <location>
        <begin position="171"/>
        <end position="216"/>
    </location>
</feature>
<dbReference type="WBParaSite" id="TREG1_105450.1">
    <property type="protein sequence ID" value="TREG1_105450.1"/>
    <property type="gene ID" value="TREG1_105450"/>
</dbReference>
<dbReference type="InterPro" id="IPR012337">
    <property type="entry name" value="RNaseH-like_sf"/>
</dbReference>
<reference evidence="3" key="1">
    <citation type="submission" date="2022-06" db="EMBL/GenBank/DDBJ databases">
        <authorList>
            <person name="Berger JAMES D."/>
            <person name="Berger JAMES D."/>
        </authorList>
    </citation>
    <scope>NUCLEOTIDE SEQUENCE [LARGE SCALE GENOMIC DNA]</scope>
</reference>
<accession>A0AA85ISQ1</accession>
<dbReference type="InterPro" id="IPR001584">
    <property type="entry name" value="Integrase_cat-core"/>
</dbReference>
<dbReference type="GO" id="GO:0003676">
    <property type="term" value="F:nucleic acid binding"/>
    <property type="evidence" value="ECO:0007669"/>
    <property type="project" value="InterPro"/>
</dbReference>
<sequence length="216" mass="24926">MFTPPYHPQSNGQAERFVDTLKRALLKAEGEGTPFDIIQKFLMVYRTTANESTQNKKSPAEILYGRKLRTIHNSMLPPTLKHADASFRNEKKFDVGDPIYVRDYRGGHKPWNKGSISARRGRVMYDVKVGNELWTRHYNQLRPRNSNIPTSTQSSLPLDILLDTFNLPTTDKTEKQKCPAQTTSDKAEAANSTSRRSNRRRQQTERFQINPKKARY</sequence>
<dbReference type="SUPFAM" id="SSF53098">
    <property type="entry name" value="Ribonuclease H-like"/>
    <property type="match status" value="1"/>
</dbReference>
<dbReference type="InterPro" id="IPR036397">
    <property type="entry name" value="RNaseH_sf"/>
</dbReference>
<dbReference type="PANTHER" id="PTHR37984:SF5">
    <property type="entry name" value="PROTEIN NYNRIN-LIKE"/>
    <property type="match status" value="1"/>
</dbReference>
<evidence type="ECO:0000256" key="1">
    <source>
        <dbReference type="SAM" id="MobiDB-lite"/>
    </source>
</evidence>
<dbReference type="GO" id="GO:0015074">
    <property type="term" value="P:DNA integration"/>
    <property type="evidence" value="ECO:0007669"/>
    <property type="project" value="InterPro"/>
</dbReference>